<feature type="region of interest" description="Disordered" evidence="1">
    <location>
        <begin position="128"/>
        <end position="516"/>
    </location>
</feature>
<organism evidence="3 4">
    <name type="scientific">Cercophora scortea</name>
    <dbReference type="NCBI Taxonomy" id="314031"/>
    <lineage>
        <taxon>Eukaryota</taxon>
        <taxon>Fungi</taxon>
        <taxon>Dikarya</taxon>
        <taxon>Ascomycota</taxon>
        <taxon>Pezizomycotina</taxon>
        <taxon>Sordariomycetes</taxon>
        <taxon>Sordariomycetidae</taxon>
        <taxon>Sordariales</taxon>
        <taxon>Lasiosphaeriaceae</taxon>
        <taxon>Cercophora</taxon>
    </lineage>
</organism>
<evidence type="ECO:0000256" key="2">
    <source>
        <dbReference type="SAM" id="Phobius"/>
    </source>
</evidence>
<protein>
    <submittedName>
        <fullName evidence="3">Uncharacterized protein</fullName>
    </submittedName>
</protein>
<accession>A0AAE0IG47</accession>
<keyword evidence="2" id="KW-0472">Membrane</keyword>
<feature type="compositionally biased region" description="Basic and acidic residues" evidence="1">
    <location>
        <begin position="273"/>
        <end position="282"/>
    </location>
</feature>
<feature type="compositionally biased region" description="Polar residues" evidence="1">
    <location>
        <begin position="84"/>
        <end position="95"/>
    </location>
</feature>
<feature type="compositionally biased region" description="Low complexity" evidence="1">
    <location>
        <begin position="152"/>
        <end position="163"/>
    </location>
</feature>
<proteinExistence type="predicted"/>
<feature type="compositionally biased region" description="Polar residues" evidence="1">
    <location>
        <begin position="238"/>
        <end position="257"/>
    </location>
</feature>
<feature type="compositionally biased region" description="Basic and acidic residues" evidence="1">
    <location>
        <begin position="221"/>
        <end position="234"/>
    </location>
</feature>
<evidence type="ECO:0000256" key="1">
    <source>
        <dbReference type="SAM" id="MobiDB-lite"/>
    </source>
</evidence>
<feature type="compositionally biased region" description="Low complexity" evidence="1">
    <location>
        <begin position="482"/>
        <end position="503"/>
    </location>
</feature>
<keyword evidence="2" id="KW-0812">Transmembrane</keyword>
<dbReference type="Proteomes" id="UP001286456">
    <property type="component" value="Unassembled WGS sequence"/>
</dbReference>
<feature type="compositionally biased region" description="Pro residues" evidence="1">
    <location>
        <begin position="357"/>
        <end position="367"/>
    </location>
</feature>
<feature type="region of interest" description="Disordered" evidence="1">
    <location>
        <begin position="53"/>
        <end position="98"/>
    </location>
</feature>
<feature type="compositionally biased region" description="Polar residues" evidence="1">
    <location>
        <begin position="128"/>
        <end position="137"/>
    </location>
</feature>
<dbReference type="AlphaFoldDB" id="A0AAE0IG47"/>
<keyword evidence="4" id="KW-1185">Reference proteome</keyword>
<feature type="transmembrane region" description="Helical" evidence="2">
    <location>
        <begin position="12"/>
        <end position="34"/>
    </location>
</feature>
<reference evidence="3" key="1">
    <citation type="journal article" date="2023" name="Mol. Phylogenet. Evol.">
        <title>Genome-scale phylogeny and comparative genomics of the fungal order Sordariales.</title>
        <authorList>
            <person name="Hensen N."/>
            <person name="Bonometti L."/>
            <person name="Westerberg I."/>
            <person name="Brannstrom I.O."/>
            <person name="Guillou S."/>
            <person name="Cros-Aarteil S."/>
            <person name="Calhoun S."/>
            <person name="Haridas S."/>
            <person name="Kuo A."/>
            <person name="Mondo S."/>
            <person name="Pangilinan J."/>
            <person name="Riley R."/>
            <person name="LaButti K."/>
            <person name="Andreopoulos B."/>
            <person name="Lipzen A."/>
            <person name="Chen C."/>
            <person name="Yan M."/>
            <person name="Daum C."/>
            <person name="Ng V."/>
            <person name="Clum A."/>
            <person name="Steindorff A."/>
            <person name="Ohm R.A."/>
            <person name="Martin F."/>
            <person name="Silar P."/>
            <person name="Natvig D.O."/>
            <person name="Lalanne C."/>
            <person name="Gautier V."/>
            <person name="Ament-Velasquez S.L."/>
            <person name="Kruys A."/>
            <person name="Hutchinson M.I."/>
            <person name="Powell A.J."/>
            <person name="Barry K."/>
            <person name="Miller A.N."/>
            <person name="Grigoriev I.V."/>
            <person name="Debuchy R."/>
            <person name="Gladieux P."/>
            <person name="Hiltunen Thoren M."/>
            <person name="Johannesson H."/>
        </authorList>
    </citation>
    <scope>NUCLEOTIDE SEQUENCE</scope>
    <source>
        <strain evidence="3">SMH4131-1</strain>
    </source>
</reference>
<sequence>MPWDWQSNVSGTIMLIVGIVCFGWVPVIVVISICKHLKERFRPALEEKGWVKKLPDEEKGTQQPRMPELPKPPPTYPRGGLDRSLSTRTHGSVSSHDLHSLRKWDTASSWDPIRRPVWDAASTMSVADATTRNNSMHGSFPRPGPGQMPMPSRASSVRSVSVHSRSRRGSGGSYMSGGSGEVDTAYYDDTTPLPDWPPTNEGTHAKSVNGKSPKSRGRATSLDKARARAGRSADEGMFQQSSSSTEDAMSPRHSQPRSGRGAEEPSIHTYRMAPDEQGERLSSRNARHRSTPNEGDAPMQSPRHGEPERRSRSHSRHRPTTPAVDHTEQDPARLPRPRRRRSEVEASDHTYSVPSPEDIPPPPPRLPQPRRRSQERSRSRQRQYAEDTAEDPPPMPMQPSQNEYMIISSTSDEMVPQPARSSRHGRRSDERPRSRHSSKHRHATAEDREEEERGEGQTRSPRARRSSHSGSQHQLEHEQQEQHQYQRQQQYQQQQQHQAYPQETDNYDWEYQPHAL</sequence>
<feature type="compositionally biased region" description="Gly residues" evidence="1">
    <location>
        <begin position="169"/>
        <end position="180"/>
    </location>
</feature>
<evidence type="ECO:0000313" key="4">
    <source>
        <dbReference type="Proteomes" id="UP001286456"/>
    </source>
</evidence>
<evidence type="ECO:0000313" key="3">
    <source>
        <dbReference type="EMBL" id="KAK3324338.1"/>
    </source>
</evidence>
<feature type="compositionally biased region" description="Pro residues" evidence="1">
    <location>
        <begin position="67"/>
        <end position="76"/>
    </location>
</feature>
<comment type="caution">
    <text evidence="3">The sequence shown here is derived from an EMBL/GenBank/DDBJ whole genome shotgun (WGS) entry which is preliminary data.</text>
</comment>
<feature type="compositionally biased region" description="Polar residues" evidence="1">
    <location>
        <begin position="398"/>
        <end position="412"/>
    </location>
</feature>
<keyword evidence="2" id="KW-1133">Transmembrane helix</keyword>
<reference evidence="3" key="2">
    <citation type="submission" date="2023-06" db="EMBL/GenBank/DDBJ databases">
        <authorList>
            <consortium name="Lawrence Berkeley National Laboratory"/>
            <person name="Haridas S."/>
            <person name="Hensen N."/>
            <person name="Bonometti L."/>
            <person name="Westerberg I."/>
            <person name="Brannstrom I.O."/>
            <person name="Guillou S."/>
            <person name="Cros-Aarteil S."/>
            <person name="Calhoun S."/>
            <person name="Kuo A."/>
            <person name="Mondo S."/>
            <person name="Pangilinan J."/>
            <person name="Riley R."/>
            <person name="Labutti K."/>
            <person name="Andreopoulos B."/>
            <person name="Lipzen A."/>
            <person name="Chen C."/>
            <person name="Yanf M."/>
            <person name="Daum C."/>
            <person name="Ng V."/>
            <person name="Clum A."/>
            <person name="Steindorff A."/>
            <person name="Ohm R."/>
            <person name="Martin F."/>
            <person name="Silar P."/>
            <person name="Natvig D."/>
            <person name="Lalanne C."/>
            <person name="Gautier V."/>
            <person name="Ament-Velasquez S.L."/>
            <person name="Kruys A."/>
            <person name="Hutchinson M.I."/>
            <person name="Powell A.J."/>
            <person name="Barry K."/>
            <person name="Miller A.N."/>
            <person name="Grigoriev I.V."/>
            <person name="Debuchy R."/>
            <person name="Gladieux P."/>
            <person name="Thoren M.H."/>
            <person name="Johannesson H."/>
        </authorList>
    </citation>
    <scope>NUCLEOTIDE SEQUENCE</scope>
    <source>
        <strain evidence="3">SMH4131-1</strain>
    </source>
</reference>
<feature type="compositionally biased region" description="Basic residues" evidence="1">
    <location>
        <begin position="433"/>
        <end position="442"/>
    </location>
</feature>
<name>A0AAE0IG47_9PEZI</name>
<dbReference type="EMBL" id="JAUEPO010000004">
    <property type="protein sequence ID" value="KAK3324338.1"/>
    <property type="molecule type" value="Genomic_DNA"/>
</dbReference>
<gene>
    <name evidence="3" type="ORF">B0T19DRAFT_464308</name>
</gene>